<dbReference type="Gene3D" id="1.25.40.20">
    <property type="entry name" value="Ankyrin repeat-containing domain"/>
    <property type="match status" value="1"/>
</dbReference>
<dbReference type="EMBL" id="JAWWNJ010000023">
    <property type="protein sequence ID" value="KAK7033000.1"/>
    <property type="molecule type" value="Genomic_DNA"/>
</dbReference>
<protein>
    <recommendedName>
        <fullName evidence="4">F-box domain-containing protein</fullName>
    </recommendedName>
</protein>
<evidence type="ECO:0000313" key="3">
    <source>
        <dbReference type="Proteomes" id="UP001362999"/>
    </source>
</evidence>
<evidence type="ECO:0008006" key="4">
    <source>
        <dbReference type="Google" id="ProtNLM"/>
    </source>
</evidence>
<accession>A0AAW0C103</accession>
<evidence type="ECO:0000313" key="2">
    <source>
        <dbReference type="EMBL" id="KAK7033000.1"/>
    </source>
</evidence>
<feature type="region of interest" description="Disordered" evidence="1">
    <location>
        <begin position="84"/>
        <end position="144"/>
    </location>
</feature>
<proteinExistence type="predicted"/>
<keyword evidence="3" id="KW-1185">Reference proteome</keyword>
<dbReference type="AlphaFoldDB" id="A0AAW0C103"/>
<dbReference type="Proteomes" id="UP001362999">
    <property type="component" value="Unassembled WGS sequence"/>
</dbReference>
<evidence type="ECO:0000256" key="1">
    <source>
        <dbReference type="SAM" id="MobiDB-lite"/>
    </source>
</evidence>
<sequence>MTGLEDLPVELLYEVHLYSLSAALPITSRRLREIFDATPPSFRAQFILSHLDGARLSDVVSKTLRFPLCSVTVLDAVLRSWPEDPAPTHAENSPATPAADQVETPPLDESPPRRASQTASELPRRLFRALGPRTDRPYSNDDDPLPLLRYLYDSPRIPPPDPNSHDGYALTRAVHAEFTPLIRLLLERGASPAQKHGLAVLVAIRQKKLPLVRMLIERTEPDGKRRAKKRRLEDRMEVTKELLKAAVKAHARDIADYFIQEKGCIPDIQTLQMLMR</sequence>
<comment type="caution">
    <text evidence="2">The sequence shown here is derived from an EMBL/GenBank/DDBJ whole genome shotgun (WGS) entry which is preliminary data.</text>
</comment>
<dbReference type="InterPro" id="IPR036770">
    <property type="entry name" value="Ankyrin_rpt-contain_sf"/>
</dbReference>
<reference evidence="2 3" key="1">
    <citation type="journal article" date="2024" name="J Genomics">
        <title>Draft genome sequencing and assembly of Favolaschia claudopus CIRM-BRFM 2984 isolated from oak limbs.</title>
        <authorList>
            <person name="Navarro D."/>
            <person name="Drula E."/>
            <person name="Chaduli D."/>
            <person name="Cazenave R."/>
            <person name="Ahrendt S."/>
            <person name="Wang J."/>
            <person name="Lipzen A."/>
            <person name="Daum C."/>
            <person name="Barry K."/>
            <person name="Grigoriev I.V."/>
            <person name="Favel A."/>
            <person name="Rosso M.N."/>
            <person name="Martin F."/>
        </authorList>
    </citation>
    <scope>NUCLEOTIDE SEQUENCE [LARGE SCALE GENOMIC DNA]</scope>
    <source>
        <strain evidence="2 3">CIRM-BRFM 2984</strain>
    </source>
</reference>
<name>A0AAW0C103_9AGAR</name>
<gene>
    <name evidence="2" type="ORF">R3P38DRAFT_3313093</name>
</gene>
<organism evidence="2 3">
    <name type="scientific">Favolaschia claudopus</name>
    <dbReference type="NCBI Taxonomy" id="2862362"/>
    <lineage>
        <taxon>Eukaryota</taxon>
        <taxon>Fungi</taxon>
        <taxon>Dikarya</taxon>
        <taxon>Basidiomycota</taxon>
        <taxon>Agaricomycotina</taxon>
        <taxon>Agaricomycetes</taxon>
        <taxon>Agaricomycetidae</taxon>
        <taxon>Agaricales</taxon>
        <taxon>Marasmiineae</taxon>
        <taxon>Mycenaceae</taxon>
        <taxon>Favolaschia</taxon>
    </lineage>
</organism>